<dbReference type="AlphaFoldDB" id="A0A5N5NI22"/>
<name>A0A5N5NI22_PANHP</name>
<dbReference type="EMBL" id="VFJC01000009">
    <property type="protein sequence ID" value="KAB5567075.1"/>
    <property type="molecule type" value="Genomic_DNA"/>
</dbReference>
<gene>
    <name evidence="2" type="ORF">PHYPO_G00228620</name>
</gene>
<feature type="signal peptide" evidence="1">
    <location>
        <begin position="1"/>
        <end position="20"/>
    </location>
</feature>
<reference evidence="2 3" key="1">
    <citation type="submission" date="2019-06" db="EMBL/GenBank/DDBJ databases">
        <title>A chromosome-scale genome assembly of the striped catfish, Pangasianodon hypophthalmus.</title>
        <authorList>
            <person name="Wen M."/>
            <person name="Zahm M."/>
            <person name="Roques C."/>
            <person name="Cabau C."/>
            <person name="Klopp C."/>
            <person name="Donnadieu C."/>
            <person name="Jouanno E."/>
            <person name="Avarre J.-C."/>
            <person name="Campet M."/>
            <person name="Ha T.T.T."/>
            <person name="Dugue R."/>
            <person name="Lampietro C."/>
            <person name="Louis A."/>
            <person name="Herpin A."/>
            <person name="Echchiki A."/>
            <person name="Berthelot C."/>
            <person name="Parey E."/>
            <person name="Roest-Crollius H."/>
            <person name="Braasch I."/>
            <person name="Postlethwait J."/>
            <person name="Bobe J."/>
            <person name="Montfort J."/>
            <person name="Bouchez O."/>
            <person name="Begum T."/>
            <person name="Schartl M."/>
            <person name="Guiguen Y."/>
        </authorList>
    </citation>
    <scope>NUCLEOTIDE SEQUENCE [LARGE SCALE GENOMIC DNA]</scope>
    <source>
        <strain evidence="2 3">Indonesia</strain>
        <tissue evidence="2">Blood</tissue>
    </source>
</reference>
<evidence type="ECO:0000256" key="1">
    <source>
        <dbReference type="SAM" id="SignalP"/>
    </source>
</evidence>
<dbReference type="Proteomes" id="UP000327468">
    <property type="component" value="Chromosome 8"/>
</dbReference>
<keyword evidence="3" id="KW-1185">Reference proteome</keyword>
<proteinExistence type="predicted"/>
<protein>
    <recommendedName>
        <fullName evidence="4">Secreted protein</fullName>
    </recommendedName>
</protein>
<evidence type="ECO:0008006" key="4">
    <source>
        <dbReference type="Google" id="ProtNLM"/>
    </source>
</evidence>
<accession>A0A5N5NI22</accession>
<evidence type="ECO:0000313" key="2">
    <source>
        <dbReference type="EMBL" id="KAB5567075.1"/>
    </source>
</evidence>
<comment type="caution">
    <text evidence="2">The sequence shown here is derived from an EMBL/GenBank/DDBJ whole genome shotgun (WGS) entry which is preliminary data.</text>
</comment>
<evidence type="ECO:0000313" key="3">
    <source>
        <dbReference type="Proteomes" id="UP000327468"/>
    </source>
</evidence>
<organism evidence="2 3">
    <name type="scientific">Pangasianodon hypophthalmus</name>
    <name type="common">Striped catfish</name>
    <name type="synonym">Helicophagus hypophthalmus</name>
    <dbReference type="NCBI Taxonomy" id="310915"/>
    <lineage>
        <taxon>Eukaryota</taxon>
        <taxon>Metazoa</taxon>
        <taxon>Chordata</taxon>
        <taxon>Craniata</taxon>
        <taxon>Vertebrata</taxon>
        <taxon>Euteleostomi</taxon>
        <taxon>Actinopterygii</taxon>
        <taxon>Neopterygii</taxon>
        <taxon>Teleostei</taxon>
        <taxon>Ostariophysi</taxon>
        <taxon>Siluriformes</taxon>
        <taxon>Pangasiidae</taxon>
        <taxon>Pangasianodon</taxon>
    </lineage>
</organism>
<keyword evidence="1" id="KW-0732">Signal</keyword>
<feature type="chain" id="PRO_5024392158" description="Secreted protein" evidence="1">
    <location>
        <begin position="21"/>
        <end position="259"/>
    </location>
</feature>
<sequence length="259" mass="29400">MMNPVTVLLTLACLKGPCWEKNSCHDQYGEKQPAKLAACIAQNCKEALIPCGLQTIHDIMTELKKEDPSASIEARYLQAAAAVRNDIDSYLHCVRKIKEDPIESTMCFLEALLGDTQQHNNNEKPLFMSSDPDYILCWIRTSISGLMSCISHYDLHTLKTLQKHFNSNEDINDCFLKTFPYYGKKCIPLSLRLFGNSTVSSTFDKWQRLADCTIMWNNEWRECLYRTLAPQGPNPTIPTEVKDIFICSINEMILATASC</sequence>